<accession>R9T4J2</accession>
<evidence type="ECO:0000313" key="3">
    <source>
        <dbReference type="Proteomes" id="UP000014070"/>
    </source>
</evidence>
<dbReference type="HOGENOM" id="CLU_121306_0_0_2"/>
<dbReference type="EMBL" id="CP005934">
    <property type="protein sequence ID" value="AGN25459.1"/>
    <property type="molecule type" value="Genomic_DNA"/>
</dbReference>
<dbReference type="InterPro" id="IPR003034">
    <property type="entry name" value="SAP_dom"/>
</dbReference>
<dbReference type="InterPro" id="IPR045492">
    <property type="entry name" value="DUF6434"/>
</dbReference>
<name>R9T4J2_METII</name>
<feature type="domain" description="SAP" evidence="1">
    <location>
        <begin position="31"/>
        <end position="65"/>
    </location>
</feature>
<evidence type="ECO:0000259" key="1">
    <source>
        <dbReference type="PROSITE" id="PS50800"/>
    </source>
</evidence>
<keyword evidence="3" id="KW-1185">Reference proteome</keyword>
<dbReference type="InParanoid" id="R9T4J2"/>
<dbReference type="PROSITE" id="PS50800">
    <property type="entry name" value="SAP"/>
    <property type="match status" value="1"/>
</dbReference>
<protein>
    <submittedName>
        <fullName evidence="2">Putative Cytosolic Protein</fullName>
    </submittedName>
</protein>
<dbReference type="STRING" id="1295009.MMINT_00430"/>
<dbReference type="AlphaFoldDB" id="R9T4J2"/>
<organism evidence="2 3">
    <name type="scientific">Methanomassiliicoccus intestinalis (strain Issoire-Mx1)</name>
    <dbReference type="NCBI Taxonomy" id="1295009"/>
    <lineage>
        <taxon>Archaea</taxon>
        <taxon>Methanobacteriati</taxon>
        <taxon>Thermoplasmatota</taxon>
        <taxon>Thermoplasmata</taxon>
        <taxon>Methanomassiliicoccales</taxon>
        <taxon>Methanomassiliicoccaceae</taxon>
        <taxon>Methanomassiliicoccus</taxon>
    </lineage>
</organism>
<dbReference type="Pfam" id="PF18953">
    <property type="entry name" value="SAP_new25"/>
    <property type="match status" value="1"/>
</dbReference>
<evidence type="ECO:0000313" key="2">
    <source>
        <dbReference type="EMBL" id="AGN25459.1"/>
    </source>
</evidence>
<gene>
    <name evidence="2" type="ORF">MMINT_00430</name>
</gene>
<dbReference type="Proteomes" id="UP000014070">
    <property type="component" value="Chromosome"/>
</dbReference>
<sequence length="202" mass="23241">MHNYIANRKKGAFMNEKPALDRNLDEEIFRSYYFLKEELVAFCRANGLPASGSKMELTERIADYLTTGEIKPAEKAKKTKTGVVQISEESLIEPDFVCSEKHRAFFKERIGNSFSFNVQFQKWLKVNTGKTYAEAIAAYHEILAEKKKGPAEIGRQFEYNSYIHAFFEDNPDKTLQQAIQCWNYKKSMSGSNSYERSDLSAL</sequence>
<reference evidence="2 3" key="1">
    <citation type="journal article" date="2013" name="Genome Announc.">
        <title>Genome sequence of 'Candidatus Methanomassiliicoccus intestinalis' Issoire-Mx1, a third thermoplasmatales-related methanogenic archaeon from human feces.</title>
        <authorList>
            <person name="Borrel G."/>
            <person name="Harris H.M."/>
            <person name="Parisot N."/>
            <person name="Gaci N."/>
            <person name="Tottey W."/>
            <person name="Mihajlovski A."/>
            <person name="Deane J."/>
            <person name="Gribaldo S."/>
            <person name="Bardot O."/>
            <person name="Peyretaillade E."/>
            <person name="Peyret P."/>
            <person name="O'Toole P.W."/>
            <person name="Brugere J.F."/>
        </authorList>
    </citation>
    <scope>NUCLEOTIDE SEQUENCE [LARGE SCALE GENOMIC DNA]</scope>
    <source>
        <strain evidence="2 3">Issoire-Mx1</strain>
    </source>
</reference>
<proteinExistence type="predicted"/>
<dbReference type="KEGG" id="mer:MMINT_00430"/>
<dbReference type="Pfam" id="PF20026">
    <property type="entry name" value="DUF6434"/>
    <property type="match status" value="1"/>
</dbReference>